<evidence type="ECO:0000256" key="4">
    <source>
        <dbReference type="ARBA" id="ARBA00022840"/>
    </source>
</evidence>
<reference evidence="9 10" key="1">
    <citation type="submission" date="2012-03" db="EMBL/GenBank/DDBJ databases">
        <title>The Genome Sequence of Bartonella vinsonii subsp. arupensis OK-94-513.</title>
        <authorList>
            <consortium name="The Broad Institute Genome Sequencing Platform"/>
            <consortium name="The Broad Institute Genome Sequencing Center for Infectious Disease"/>
            <person name="Feldgarden M."/>
            <person name="Kirby J."/>
            <person name="Kosoy M."/>
            <person name="Birtles R."/>
            <person name="Probert W.S."/>
            <person name="Chiaraviglio L."/>
            <person name="Young S.K."/>
            <person name="Zeng Q."/>
            <person name="Gargeya S."/>
            <person name="Fitzgerald M."/>
            <person name="Haas B."/>
            <person name="Abouelleil A."/>
            <person name="Alvarado L."/>
            <person name="Arachchi H.M."/>
            <person name="Berlin A."/>
            <person name="Chapman S.B."/>
            <person name="Gearin G."/>
            <person name="Goldberg J."/>
            <person name="Griggs A."/>
            <person name="Gujja S."/>
            <person name="Hansen M."/>
            <person name="Heiman D."/>
            <person name="Howarth C."/>
            <person name="Larimer J."/>
            <person name="Lui A."/>
            <person name="MacDonald P.J.P."/>
            <person name="McCowen C."/>
            <person name="Montmayeur A."/>
            <person name="Murphy C."/>
            <person name="Neiman D."/>
            <person name="Pearson M."/>
            <person name="Priest M."/>
            <person name="Roberts A."/>
            <person name="Saif S."/>
            <person name="Shea T."/>
            <person name="Sisk P."/>
            <person name="Stolte C."/>
            <person name="Sykes S."/>
            <person name="Wortman J."/>
            <person name="Nusbaum C."/>
            <person name="Birren B."/>
        </authorList>
    </citation>
    <scope>NUCLEOTIDE SEQUENCE [LARGE SCALE GENOMIC DNA]</scope>
    <source>
        <strain evidence="9 10">OK-94-513</strain>
    </source>
</reference>
<dbReference type="GO" id="GO:0005524">
    <property type="term" value="F:ATP binding"/>
    <property type="evidence" value="ECO:0007669"/>
    <property type="project" value="UniProtKB-KW"/>
</dbReference>
<keyword evidence="1" id="KW-0808">Transferase</keyword>
<proteinExistence type="predicted"/>
<dbReference type="GO" id="GO:0051302">
    <property type="term" value="P:regulation of cell division"/>
    <property type="evidence" value="ECO:0007669"/>
    <property type="project" value="TreeGrafter"/>
</dbReference>
<dbReference type="HOGENOM" id="CLU_024177_0_0_5"/>
<dbReference type="InterPro" id="IPR036597">
    <property type="entry name" value="Fido-like_dom_sf"/>
</dbReference>
<dbReference type="EMBL" id="AILZ01000048">
    <property type="protein sequence ID" value="EJF85885.1"/>
    <property type="molecule type" value="Genomic_DNA"/>
</dbReference>
<keyword evidence="2" id="KW-0548">Nucleotidyltransferase</keyword>
<sequence length="679" mass="77805">MKKISFYNDSTRKPYNHSSYEDYRHGFMMDIHKTNIIGNKKHLAPEQQTILTMDAPSSFTAPQTKNLQNTLLPKEKTVPLETQPPSLKNQEKKISPRHFMYPNSVTLKNKYGITDYGKFQMQCAHDSAKAIINLRQEAPPQKLTSAYLLYIHHTLFKNTFEWAGKTREKPFTFKDGTVACMSEMKKANISFASGNKIQEGLENLDRTLAEKNYLKGLTREAFVENAAEIMIQLNYTHPFREGNGRTQRMFFEKLAEIASHKLDFSLVTEERMNLASIASLQSGDSEPMKHLFDDISNPEKTLILKEFMDHMKKIGVKNMKERLVLTAKEEETHTGFYRGGGANGFMIDVKGTFIIGDKKHLAPEQLKTLKIGDAITFTVPKVQDLQQILIPKEKIAPLTKEKIIERIKEHPSIQARKQTIESLCKTVYGNPYILEEKFEKIHEDPLEGEKLACQIIECPKSISKLAGIKIGSIINNARARAEDNILSLCIAIDRYADTFKEVKQDILQNHFAEQRRCEQLVEVPGEWMKDLCSLSKEQQQEALSQSRELRAEIRAYSAKINTRLSASEHEAIKENNYEKLAKTIGTSLSKAQEITKIVQSVKEIRQSIPDREFSCHTFDEQSAQNLLQSIKENSYEKYIKILNPTAMKTEKTTEIVMHKKTIQQLIQPRKTEHTRAMSI</sequence>
<comment type="catalytic activity">
    <reaction evidence="7">
        <text>L-tyrosyl-[protein] + ATP = O-(5'-adenylyl)-L-tyrosyl-[protein] + diphosphate</text>
        <dbReference type="Rhea" id="RHEA:54288"/>
        <dbReference type="Rhea" id="RHEA-COMP:10136"/>
        <dbReference type="Rhea" id="RHEA-COMP:13846"/>
        <dbReference type="ChEBI" id="CHEBI:30616"/>
        <dbReference type="ChEBI" id="CHEBI:33019"/>
        <dbReference type="ChEBI" id="CHEBI:46858"/>
        <dbReference type="ChEBI" id="CHEBI:83624"/>
        <dbReference type="EC" id="2.7.7.108"/>
    </reaction>
</comment>
<protein>
    <recommendedName>
        <fullName evidence="5">protein adenylyltransferase</fullName>
        <ecNumber evidence="5">2.7.7.108</ecNumber>
    </recommendedName>
</protein>
<dbReference type="PATRIC" id="fig|1094562.3.peg.1599"/>
<dbReference type="PANTHER" id="PTHR39560:SF1">
    <property type="entry name" value="PROTEIN ADENYLYLTRANSFERASE FIC-RELATED"/>
    <property type="match status" value="1"/>
</dbReference>
<evidence type="ECO:0000313" key="10">
    <source>
        <dbReference type="Proteomes" id="UP000002304"/>
    </source>
</evidence>
<accession>J1JNJ1</accession>
<dbReference type="Pfam" id="PF02661">
    <property type="entry name" value="Fic"/>
    <property type="match status" value="1"/>
</dbReference>
<name>J1JNJ1_BARVI</name>
<gene>
    <name evidence="9" type="ORF">ME1_01462</name>
</gene>
<keyword evidence="4" id="KW-0067">ATP-binding</keyword>
<feature type="domain" description="Fido" evidence="8">
    <location>
        <begin position="143"/>
        <end position="294"/>
    </location>
</feature>
<evidence type="ECO:0000256" key="3">
    <source>
        <dbReference type="ARBA" id="ARBA00022741"/>
    </source>
</evidence>
<evidence type="ECO:0000313" key="9">
    <source>
        <dbReference type="EMBL" id="EJF85885.1"/>
    </source>
</evidence>
<dbReference type="EC" id="2.7.7.108" evidence="5"/>
<dbReference type="Pfam" id="PF18543">
    <property type="entry name" value="ID"/>
    <property type="match status" value="1"/>
</dbReference>
<evidence type="ECO:0000256" key="6">
    <source>
        <dbReference type="ARBA" id="ARBA00047939"/>
    </source>
</evidence>
<dbReference type="SUPFAM" id="SSF140931">
    <property type="entry name" value="Fic-like"/>
    <property type="match status" value="1"/>
</dbReference>
<evidence type="ECO:0000259" key="8">
    <source>
        <dbReference type="PROSITE" id="PS51459"/>
    </source>
</evidence>
<organism evidence="9 10">
    <name type="scientific">Bartonella vinsonii subsp. arupensis OK-94-513</name>
    <dbReference type="NCBI Taxonomy" id="1094562"/>
    <lineage>
        <taxon>Bacteria</taxon>
        <taxon>Pseudomonadati</taxon>
        <taxon>Pseudomonadota</taxon>
        <taxon>Alphaproteobacteria</taxon>
        <taxon>Hyphomicrobiales</taxon>
        <taxon>Bartonellaceae</taxon>
        <taxon>Bartonella</taxon>
    </lineage>
</organism>
<dbReference type="Proteomes" id="UP000002304">
    <property type="component" value="Unassembled WGS sequence"/>
</dbReference>
<dbReference type="STRING" id="1094562.ME1_01462"/>
<comment type="caution">
    <text evidence="9">The sequence shown here is derived from an EMBL/GenBank/DDBJ whole genome shotgun (WGS) entry which is preliminary data.</text>
</comment>
<evidence type="ECO:0000256" key="5">
    <source>
        <dbReference type="ARBA" id="ARBA00034531"/>
    </source>
</evidence>
<dbReference type="InterPro" id="IPR012340">
    <property type="entry name" value="NA-bd_OB-fold"/>
</dbReference>
<dbReference type="AlphaFoldDB" id="J1JNJ1"/>
<comment type="catalytic activity">
    <reaction evidence="6">
        <text>L-threonyl-[protein] + ATP = 3-O-(5'-adenylyl)-L-threonyl-[protein] + diphosphate</text>
        <dbReference type="Rhea" id="RHEA:54292"/>
        <dbReference type="Rhea" id="RHEA-COMP:11060"/>
        <dbReference type="Rhea" id="RHEA-COMP:13847"/>
        <dbReference type="ChEBI" id="CHEBI:30013"/>
        <dbReference type="ChEBI" id="CHEBI:30616"/>
        <dbReference type="ChEBI" id="CHEBI:33019"/>
        <dbReference type="ChEBI" id="CHEBI:138113"/>
        <dbReference type="EC" id="2.7.7.108"/>
    </reaction>
</comment>
<evidence type="ECO:0000256" key="1">
    <source>
        <dbReference type="ARBA" id="ARBA00022679"/>
    </source>
</evidence>
<dbReference type="InterPro" id="IPR040548">
    <property type="entry name" value="BepA_ID"/>
</dbReference>
<dbReference type="InterPro" id="IPR003812">
    <property type="entry name" value="Fido"/>
</dbReference>
<keyword evidence="3" id="KW-0547">Nucleotide-binding</keyword>
<dbReference type="RefSeq" id="WP_004865045.1">
    <property type="nucleotide sequence ID" value="NZ_CADEAE010000007.1"/>
</dbReference>
<dbReference type="PROSITE" id="PS51459">
    <property type="entry name" value="FIDO"/>
    <property type="match status" value="1"/>
</dbReference>
<dbReference type="Gene3D" id="1.10.3290.10">
    <property type="entry name" value="Fido-like domain"/>
    <property type="match status" value="1"/>
</dbReference>
<dbReference type="Gene3D" id="2.40.50.140">
    <property type="entry name" value="Nucleic acid-binding proteins"/>
    <property type="match status" value="2"/>
</dbReference>
<dbReference type="PANTHER" id="PTHR39560">
    <property type="entry name" value="PROTEIN ADENYLYLTRANSFERASE FIC-RELATED"/>
    <property type="match status" value="1"/>
</dbReference>
<dbReference type="NCBIfam" id="NF033856">
    <property type="entry name" value="T4SS_effec_BID"/>
    <property type="match status" value="1"/>
</dbReference>
<dbReference type="GO" id="GO:0070733">
    <property type="term" value="F:AMPylase activity"/>
    <property type="evidence" value="ECO:0007669"/>
    <property type="project" value="UniProtKB-EC"/>
</dbReference>
<evidence type="ECO:0000256" key="2">
    <source>
        <dbReference type="ARBA" id="ARBA00022695"/>
    </source>
</evidence>
<evidence type="ECO:0000256" key="7">
    <source>
        <dbReference type="ARBA" id="ARBA00048696"/>
    </source>
</evidence>